<sequence>MKKFTTLFTLMLLFMVAFANNVSAQCSVSGSSSMLAGETRVYTATNQSGARYFWSTTGGLSIVGSNTGRTVSVRGTSNGTLYYARYKSGAAPCTAARSVSVSVPGCPTRVAISQQSAECIGRRAIIDMRAILTGSGSSPVTYQWTVISGAANIFNNNSAFATAFANSRASFTVRVTVTCNGQSITSTRTIRAPYCNGSIDPLRISPNPSNADLTVELKSANKIKVTDAKYQVEVVNKNGKVVLSEKLKSAKQQFNTSKLPKGMYYIRTKLNGEELGTARWIKR</sequence>
<dbReference type="Proteomes" id="UP000004095">
    <property type="component" value="Unassembled WGS sequence"/>
</dbReference>
<dbReference type="InterPro" id="IPR013783">
    <property type="entry name" value="Ig-like_fold"/>
</dbReference>
<comment type="caution">
    <text evidence="3">The sequence shown here is derived from an EMBL/GenBank/DDBJ whole genome shotgun (WGS) entry which is preliminary data.</text>
</comment>
<feature type="chain" id="PRO_5002641770" description="Secretion system C-terminal sorting domain-containing protein" evidence="1">
    <location>
        <begin position="20"/>
        <end position="283"/>
    </location>
</feature>
<reference evidence="3 4" key="1">
    <citation type="submission" date="2007-01" db="EMBL/GenBank/DDBJ databases">
        <authorList>
            <person name="Haygood M."/>
            <person name="Podell S."/>
            <person name="Anderson C."/>
            <person name="Hopkinson B."/>
            <person name="Roe K."/>
            <person name="Barbeau K."/>
            <person name="Gaasterland T."/>
            <person name="Ferriera S."/>
            <person name="Johnson J."/>
            <person name="Kravitz S."/>
            <person name="Beeson K."/>
            <person name="Sutton G."/>
            <person name="Rogers Y.-H."/>
            <person name="Friedman R."/>
            <person name="Frazier M."/>
            <person name="Venter J.C."/>
        </authorList>
    </citation>
    <scope>NUCLEOTIDE SEQUENCE [LARGE SCALE GENOMIC DNA]</scope>
    <source>
        <strain evidence="3 4">ATCC 23134</strain>
    </source>
</reference>
<feature type="signal peptide" evidence="1">
    <location>
        <begin position="1"/>
        <end position="19"/>
    </location>
</feature>
<evidence type="ECO:0000313" key="3">
    <source>
        <dbReference type="EMBL" id="EAY31907.1"/>
    </source>
</evidence>
<dbReference type="Gene3D" id="2.60.40.10">
    <property type="entry name" value="Immunoglobulins"/>
    <property type="match status" value="1"/>
</dbReference>
<accession>A1ZCA5</accession>
<dbReference type="InterPro" id="IPR026444">
    <property type="entry name" value="Secre_tail"/>
</dbReference>
<name>A1ZCA5_MICM2</name>
<dbReference type="OrthoDB" id="1123245at2"/>
<evidence type="ECO:0000256" key="1">
    <source>
        <dbReference type="SAM" id="SignalP"/>
    </source>
</evidence>
<protein>
    <recommendedName>
        <fullName evidence="2">Secretion system C-terminal sorting domain-containing protein</fullName>
    </recommendedName>
</protein>
<keyword evidence="4" id="KW-1185">Reference proteome</keyword>
<feature type="domain" description="Secretion system C-terminal sorting" evidence="2">
    <location>
        <begin position="204"/>
        <end position="272"/>
    </location>
</feature>
<organism evidence="3 4">
    <name type="scientific">Microscilla marina ATCC 23134</name>
    <dbReference type="NCBI Taxonomy" id="313606"/>
    <lineage>
        <taxon>Bacteria</taxon>
        <taxon>Pseudomonadati</taxon>
        <taxon>Bacteroidota</taxon>
        <taxon>Cytophagia</taxon>
        <taxon>Cytophagales</taxon>
        <taxon>Microscillaceae</taxon>
        <taxon>Microscilla</taxon>
    </lineage>
</organism>
<evidence type="ECO:0000313" key="4">
    <source>
        <dbReference type="Proteomes" id="UP000004095"/>
    </source>
</evidence>
<dbReference type="RefSeq" id="WP_002692710.1">
    <property type="nucleotide sequence ID" value="NZ_AAWS01000001.1"/>
</dbReference>
<dbReference type="AlphaFoldDB" id="A1ZCA5"/>
<dbReference type="Pfam" id="PF18962">
    <property type="entry name" value="Por_Secre_tail"/>
    <property type="match status" value="1"/>
</dbReference>
<dbReference type="EMBL" id="AAWS01000001">
    <property type="protein sequence ID" value="EAY31907.1"/>
    <property type="molecule type" value="Genomic_DNA"/>
</dbReference>
<keyword evidence="1" id="KW-0732">Signal</keyword>
<proteinExistence type="predicted"/>
<gene>
    <name evidence="3" type="ORF">M23134_01936</name>
</gene>
<dbReference type="NCBIfam" id="TIGR04183">
    <property type="entry name" value="Por_Secre_tail"/>
    <property type="match status" value="1"/>
</dbReference>
<evidence type="ECO:0000259" key="2">
    <source>
        <dbReference type="Pfam" id="PF18962"/>
    </source>
</evidence>